<sequence>MKFSFSGMLCATAVAVTVGLAGGPVLADSGRSTADLPVAAQMYSLRNFGTLDEQLAAVEAAGVTAVETFGSTDDLSADDYKTELDQYNIAVISHHSSLDALRSGDIQSMIDFEKALGNDTIVLPYVAPDLRPTDEAGWQALGIELAGYAKEFAAQDMQFAYHNHNFEMVEYNGRTALEILLDAAGPGVKLELDVAWAQRGGQNPADLLEKFQGRVFAIHAKDNGAAGDPNTGGSGFVSIGDGTMNWTEVLPAADAAGVEWYIIEHDNAKDIATSLKTSATYLNAHVPADAARPE</sequence>
<evidence type="ECO:0000313" key="4">
    <source>
        <dbReference type="Proteomes" id="UP001549164"/>
    </source>
</evidence>
<dbReference type="InterPro" id="IPR013022">
    <property type="entry name" value="Xyl_isomerase-like_TIM-brl"/>
</dbReference>
<feature type="chain" id="PRO_5047025954" evidence="1">
    <location>
        <begin position="28"/>
        <end position="294"/>
    </location>
</feature>
<feature type="domain" description="Xylose isomerase-like TIM barrel" evidence="2">
    <location>
        <begin position="55"/>
        <end position="278"/>
    </location>
</feature>
<organism evidence="3 4">
    <name type="scientific">Martelella mangrovi</name>
    <dbReference type="NCBI Taxonomy" id="1397477"/>
    <lineage>
        <taxon>Bacteria</taxon>
        <taxon>Pseudomonadati</taxon>
        <taxon>Pseudomonadota</taxon>
        <taxon>Alphaproteobacteria</taxon>
        <taxon>Hyphomicrobiales</taxon>
        <taxon>Aurantimonadaceae</taxon>
        <taxon>Martelella</taxon>
    </lineage>
</organism>
<dbReference type="InterPro" id="IPR036237">
    <property type="entry name" value="Xyl_isomerase-like_sf"/>
</dbReference>
<dbReference type="Pfam" id="PF01261">
    <property type="entry name" value="AP_endonuc_2"/>
    <property type="match status" value="1"/>
</dbReference>
<accession>A0ABV2IA16</accession>
<dbReference type="EMBL" id="JBEPLY010000004">
    <property type="protein sequence ID" value="MET3599758.1"/>
    <property type="molecule type" value="Genomic_DNA"/>
</dbReference>
<name>A0ABV2IA16_9HYPH</name>
<proteinExistence type="predicted"/>
<dbReference type="SUPFAM" id="SSF51658">
    <property type="entry name" value="Xylose isomerase-like"/>
    <property type="match status" value="1"/>
</dbReference>
<dbReference type="InterPro" id="IPR050312">
    <property type="entry name" value="IolE/XylAMocC-like"/>
</dbReference>
<dbReference type="RefSeq" id="WP_354433842.1">
    <property type="nucleotide sequence ID" value="NZ_JBEPLY010000004.1"/>
</dbReference>
<evidence type="ECO:0000256" key="1">
    <source>
        <dbReference type="SAM" id="SignalP"/>
    </source>
</evidence>
<comment type="caution">
    <text evidence="3">The sequence shown here is derived from an EMBL/GenBank/DDBJ whole genome shotgun (WGS) entry which is preliminary data.</text>
</comment>
<keyword evidence="1" id="KW-0732">Signal</keyword>
<dbReference type="Gene3D" id="3.20.20.150">
    <property type="entry name" value="Divalent-metal-dependent TIM barrel enzymes"/>
    <property type="match status" value="1"/>
</dbReference>
<keyword evidence="4" id="KW-1185">Reference proteome</keyword>
<keyword evidence="3" id="KW-0413">Isomerase</keyword>
<protein>
    <submittedName>
        <fullName evidence="3">Sugar phosphate isomerase/epimerase</fullName>
    </submittedName>
</protein>
<feature type="signal peptide" evidence="1">
    <location>
        <begin position="1"/>
        <end position="27"/>
    </location>
</feature>
<gene>
    <name evidence="3" type="ORF">ABID12_001697</name>
</gene>
<reference evidence="3 4" key="1">
    <citation type="submission" date="2024-06" db="EMBL/GenBank/DDBJ databases">
        <title>Genomic Encyclopedia of Type Strains, Phase IV (KMG-IV): sequencing the most valuable type-strain genomes for metagenomic binning, comparative biology and taxonomic classification.</title>
        <authorList>
            <person name="Goeker M."/>
        </authorList>
    </citation>
    <scope>NUCLEOTIDE SEQUENCE [LARGE SCALE GENOMIC DNA]</scope>
    <source>
        <strain evidence="3 4">DSM 28102</strain>
    </source>
</reference>
<dbReference type="PANTHER" id="PTHR12110">
    <property type="entry name" value="HYDROXYPYRUVATE ISOMERASE"/>
    <property type="match status" value="1"/>
</dbReference>
<dbReference type="Proteomes" id="UP001549164">
    <property type="component" value="Unassembled WGS sequence"/>
</dbReference>
<evidence type="ECO:0000259" key="2">
    <source>
        <dbReference type="Pfam" id="PF01261"/>
    </source>
</evidence>
<dbReference type="PANTHER" id="PTHR12110:SF41">
    <property type="entry name" value="INOSOSE DEHYDRATASE"/>
    <property type="match status" value="1"/>
</dbReference>
<dbReference type="GO" id="GO:0016853">
    <property type="term" value="F:isomerase activity"/>
    <property type="evidence" value="ECO:0007669"/>
    <property type="project" value="UniProtKB-KW"/>
</dbReference>
<evidence type="ECO:0000313" key="3">
    <source>
        <dbReference type="EMBL" id="MET3599758.1"/>
    </source>
</evidence>